<evidence type="ECO:0000313" key="3">
    <source>
        <dbReference type="Proteomes" id="UP000185812"/>
    </source>
</evidence>
<dbReference type="SUPFAM" id="SSF56935">
    <property type="entry name" value="Porins"/>
    <property type="match status" value="1"/>
</dbReference>
<dbReference type="InterPro" id="IPR045741">
    <property type="entry name" value="PorV"/>
</dbReference>
<dbReference type="Gene3D" id="2.40.160.60">
    <property type="entry name" value="Outer membrane protein transport protein (OMPP1/FadL/TodX)"/>
    <property type="match status" value="1"/>
</dbReference>
<organism evidence="2 3">
    <name type="scientific">Rhodothermus profundi</name>
    <dbReference type="NCBI Taxonomy" id="633813"/>
    <lineage>
        <taxon>Bacteria</taxon>
        <taxon>Pseudomonadati</taxon>
        <taxon>Rhodothermota</taxon>
        <taxon>Rhodothermia</taxon>
        <taxon>Rhodothermales</taxon>
        <taxon>Rhodothermaceae</taxon>
        <taxon>Rhodothermus</taxon>
    </lineage>
</organism>
<sequence length="356" mass="38278">MLESLRSSSNRLLQLFVLVGMLGGPVAAWAQLSNEGPARATITKVGTTSAQFLKLGVGARPLALGGAYVAMGTDLPALYWNVAGLAWFRGGAAQFTHTNYLAGISYDVALVAISLGAAGSIGAGLYYLNSGEMLVRTVEEPEGTGERFSVQSLALQLSYARRLTDRFSLGGSIKYIRETIWHSSASAVAVDIGVRFITPFERLVIGASIANFGPKMRMDGRDIYFSVDPDPQNQGNVEVVNAAYLLDAYDLPLLFRFGVAFTAFENQDVRLLLMTDAAHPNDNTEYVNVGAEINLRDLLAFRIGYKNAFERDGEQGLTLGGGLTLVSAGLRAHFDFAHASFGRLGSTQWISVGIAF</sequence>
<dbReference type="AlphaFoldDB" id="A0A1M6SN76"/>
<evidence type="ECO:0000313" key="2">
    <source>
        <dbReference type="EMBL" id="SHK46096.1"/>
    </source>
</evidence>
<accession>A0A1M6SN76</accession>
<dbReference type="Pfam" id="PF19572">
    <property type="entry name" value="PorV"/>
    <property type="match status" value="1"/>
</dbReference>
<dbReference type="EMBL" id="FRAU01000003">
    <property type="protein sequence ID" value="SHK46096.1"/>
    <property type="molecule type" value="Genomic_DNA"/>
</dbReference>
<feature type="domain" description="Type IX secretion system protein PorV" evidence="1">
    <location>
        <begin position="44"/>
        <end position="219"/>
    </location>
</feature>
<evidence type="ECO:0000259" key="1">
    <source>
        <dbReference type="Pfam" id="PF19572"/>
    </source>
</evidence>
<dbReference type="OrthoDB" id="9758448at2"/>
<protein>
    <recommendedName>
        <fullName evidence="1">Type IX secretion system protein PorV domain-containing protein</fullName>
    </recommendedName>
</protein>
<reference evidence="3" key="1">
    <citation type="submission" date="2016-11" db="EMBL/GenBank/DDBJ databases">
        <authorList>
            <person name="Varghese N."/>
            <person name="Submissions S."/>
        </authorList>
    </citation>
    <scope>NUCLEOTIDE SEQUENCE [LARGE SCALE GENOMIC DNA]</scope>
    <source>
        <strain evidence="3">DSM 22212</strain>
    </source>
</reference>
<keyword evidence="3" id="KW-1185">Reference proteome</keyword>
<gene>
    <name evidence="2" type="ORF">SAMN04488087_1155</name>
</gene>
<dbReference type="STRING" id="633813.SAMN04488087_1155"/>
<dbReference type="Proteomes" id="UP000185812">
    <property type="component" value="Unassembled WGS sequence"/>
</dbReference>
<proteinExistence type="predicted"/>
<name>A0A1M6SN76_9BACT</name>
<dbReference type="NCBIfam" id="NF033709">
    <property type="entry name" value="PorV_fam"/>
    <property type="match status" value="1"/>
</dbReference>